<feature type="transmembrane region" description="Helical" evidence="8">
    <location>
        <begin position="269"/>
        <end position="297"/>
    </location>
</feature>
<dbReference type="CDD" id="cd06550">
    <property type="entry name" value="TM_ABC_iron-siderophores_like"/>
    <property type="match status" value="1"/>
</dbReference>
<dbReference type="RefSeq" id="WP_171218394.1">
    <property type="nucleotide sequence ID" value="NZ_JABEPP010000003.1"/>
</dbReference>
<feature type="transmembrane region" description="Helical" evidence="8">
    <location>
        <begin position="241"/>
        <end position="263"/>
    </location>
</feature>
<feature type="transmembrane region" description="Helical" evidence="8">
    <location>
        <begin position="148"/>
        <end position="168"/>
    </location>
</feature>
<keyword evidence="3" id="KW-0813">Transport</keyword>
<feature type="transmembrane region" description="Helical" evidence="8">
    <location>
        <begin position="211"/>
        <end position="234"/>
    </location>
</feature>
<evidence type="ECO:0000256" key="4">
    <source>
        <dbReference type="ARBA" id="ARBA00022475"/>
    </source>
</evidence>
<dbReference type="Pfam" id="PF01032">
    <property type="entry name" value="FecCD"/>
    <property type="match status" value="1"/>
</dbReference>
<comment type="caution">
    <text evidence="9">The sequence shown here is derived from an EMBL/GenBank/DDBJ whole genome shotgun (WGS) entry which is preliminary data.</text>
</comment>
<evidence type="ECO:0000313" key="10">
    <source>
        <dbReference type="Proteomes" id="UP000564885"/>
    </source>
</evidence>
<feature type="transmembrane region" description="Helical" evidence="8">
    <location>
        <begin position="180"/>
        <end position="199"/>
    </location>
</feature>
<evidence type="ECO:0000256" key="5">
    <source>
        <dbReference type="ARBA" id="ARBA00022692"/>
    </source>
</evidence>
<evidence type="ECO:0000256" key="2">
    <source>
        <dbReference type="ARBA" id="ARBA00007935"/>
    </source>
</evidence>
<reference evidence="9 10" key="1">
    <citation type="submission" date="2020-04" db="EMBL/GenBank/DDBJ databases">
        <title>Enterovirga sp. isolate from soil.</title>
        <authorList>
            <person name="Chea S."/>
            <person name="Kim D.-U."/>
        </authorList>
    </citation>
    <scope>NUCLEOTIDE SEQUENCE [LARGE SCALE GENOMIC DNA]</scope>
    <source>
        <strain evidence="9 10">DB1703</strain>
    </source>
</reference>
<feature type="transmembrane region" description="Helical" evidence="8">
    <location>
        <begin position="309"/>
        <end position="332"/>
    </location>
</feature>
<keyword evidence="4" id="KW-1003">Cell membrane</keyword>
<dbReference type="PANTHER" id="PTHR30472">
    <property type="entry name" value="FERRIC ENTEROBACTIN TRANSPORT SYSTEM PERMEASE PROTEIN"/>
    <property type="match status" value="1"/>
</dbReference>
<feature type="transmembrane region" description="Helical" evidence="8">
    <location>
        <begin position="338"/>
        <end position="357"/>
    </location>
</feature>
<comment type="subcellular location">
    <subcellularLocation>
        <location evidence="1">Cell membrane</location>
        <topology evidence="1">Multi-pass membrane protein</topology>
    </subcellularLocation>
</comment>
<name>A0A849HZB0_9HYPH</name>
<evidence type="ECO:0000256" key="6">
    <source>
        <dbReference type="ARBA" id="ARBA00022989"/>
    </source>
</evidence>
<dbReference type="GO" id="GO:0005886">
    <property type="term" value="C:plasma membrane"/>
    <property type="evidence" value="ECO:0007669"/>
    <property type="project" value="UniProtKB-SubCell"/>
</dbReference>
<dbReference type="PANTHER" id="PTHR30472:SF25">
    <property type="entry name" value="ABC TRANSPORTER PERMEASE PROTEIN MJ0876-RELATED"/>
    <property type="match status" value="1"/>
</dbReference>
<sequence>MSAAARAVRTGLASRGADASPRPAPAAVLALLAALVAGVAVLSLGTGAVAIPPGRVVDVLRAGRAGASADPGLLRDVAIVLDIRMPRTLVGLAVGALLAVSGALLQGLFRNPLADPALIGVSSGSTVAVAGVIVLGHRFATGPLPFEVLPVAAFLGALAATALLYAIATRRGRTSIATMLLAGVALAALSMAGTGFLAFLSDDRQLRDLSFWTLGAVGGATWTKLAAILPMLALTFAAAPFLARALNALVLGEAEAFHLGIAVQRVKALAVLTIAVAVGAAVATAGPVGFVGLVVPHAVRIVAGPDHRVLLPASALLGAALLVAADMVARVAVAPAELPIGIVTALIGAPYFLWLLLRRSTVLDA</sequence>
<feature type="transmembrane region" description="Helical" evidence="8">
    <location>
        <begin position="116"/>
        <end position="136"/>
    </location>
</feature>
<keyword evidence="7 8" id="KW-0472">Membrane</keyword>
<dbReference type="GO" id="GO:0022857">
    <property type="term" value="F:transmembrane transporter activity"/>
    <property type="evidence" value="ECO:0007669"/>
    <property type="project" value="InterPro"/>
</dbReference>
<proteinExistence type="inferred from homology"/>
<dbReference type="FunFam" id="1.10.3470.10:FF:000001">
    <property type="entry name" value="Vitamin B12 ABC transporter permease BtuC"/>
    <property type="match status" value="1"/>
</dbReference>
<dbReference type="GO" id="GO:0033214">
    <property type="term" value="P:siderophore-iron import into cell"/>
    <property type="evidence" value="ECO:0007669"/>
    <property type="project" value="TreeGrafter"/>
</dbReference>
<dbReference type="InterPro" id="IPR000522">
    <property type="entry name" value="ABC_transptr_permease_BtuC"/>
</dbReference>
<evidence type="ECO:0000256" key="8">
    <source>
        <dbReference type="SAM" id="Phobius"/>
    </source>
</evidence>
<feature type="transmembrane region" description="Helical" evidence="8">
    <location>
        <begin position="28"/>
        <end position="51"/>
    </location>
</feature>
<gene>
    <name evidence="9" type="ORF">HJG44_10860</name>
</gene>
<accession>A0A849HZB0</accession>
<dbReference type="AlphaFoldDB" id="A0A849HZB0"/>
<dbReference type="Proteomes" id="UP000564885">
    <property type="component" value="Unassembled WGS sequence"/>
</dbReference>
<dbReference type="SUPFAM" id="SSF81345">
    <property type="entry name" value="ABC transporter involved in vitamin B12 uptake, BtuC"/>
    <property type="match status" value="1"/>
</dbReference>
<protein>
    <submittedName>
        <fullName evidence="9">Iron ABC transporter permease</fullName>
    </submittedName>
</protein>
<keyword evidence="10" id="KW-1185">Reference proteome</keyword>
<evidence type="ECO:0000313" key="9">
    <source>
        <dbReference type="EMBL" id="NNM72876.1"/>
    </source>
</evidence>
<evidence type="ECO:0000256" key="7">
    <source>
        <dbReference type="ARBA" id="ARBA00023136"/>
    </source>
</evidence>
<keyword evidence="6 8" id="KW-1133">Transmembrane helix</keyword>
<dbReference type="EMBL" id="JABEPP010000003">
    <property type="protein sequence ID" value="NNM72876.1"/>
    <property type="molecule type" value="Genomic_DNA"/>
</dbReference>
<keyword evidence="5 8" id="KW-0812">Transmembrane</keyword>
<dbReference type="Gene3D" id="1.10.3470.10">
    <property type="entry name" value="ABC transporter involved in vitamin B12 uptake, BtuC"/>
    <property type="match status" value="1"/>
</dbReference>
<evidence type="ECO:0000256" key="1">
    <source>
        <dbReference type="ARBA" id="ARBA00004651"/>
    </source>
</evidence>
<evidence type="ECO:0000256" key="3">
    <source>
        <dbReference type="ARBA" id="ARBA00022448"/>
    </source>
</evidence>
<comment type="similarity">
    <text evidence="2">Belongs to the binding-protein-dependent transport system permease family. FecCD subfamily.</text>
</comment>
<feature type="transmembrane region" description="Helical" evidence="8">
    <location>
        <begin position="89"/>
        <end position="109"/>
    </location>
</feature>
<organism evidence="9 10">
    <name type="scientific">Enterovirga aerilata</name>
    <dbReference type="NCBI Taxonomy" id="2730920"/>
    <lineage>
        <taxon>Bacteria</taxon>
        <taxon>Pseudomonadati</taxon>
        <taxon>Pseudomonadota</taxon>
        <taxon>Alphaproteobacteria</taxon>
        <taxon>Hyphomicrobiales</taxon>
        <taxon>Methylobacteriaceae</taxon>
        <taxon>Enterovirga</taxon>
    </lineage>
</organism>
<dbReference type="InterPro" id="IPR037294">
    <property type="entry name" value="ABC_BtuC-like"/>
</dbReference>